<proteinExistence type="predicted"/>
<dbReference type="AlphaFoldDB" id="A0A1I0G7P6"/>
<sequence length="139" mass="15341">MHLPLLTSSANRLVISVIFFLAFTPPAVLAQARQSAQAPQPIEATMRNMVSAILANSLADFVSPGDEAFQAGMTKEMLSSINQSLASRLKQGYTTTFLTTLHQQGFDVYVWKVVFKDGNDDVLIFMALKDQKVGGFWLR</sequence>
<gene>
    <name evidence="1" type="ORF">SAMN05216412_11219</name>
</gene>
<reference evidence="1 2" key="1">
    <citation type="submission" date="2016-10" db="EMBL/GenBank/DDBJ databases">
        <authorList>
            <person name="de Groot N.N."/>
        </authorList>
    </citation>
    <scope>NUCLEOTIDE SEQUENCE [LARGE SCALE GENOMIC DNA]</scope>
    <source>
        <strain evidence="1 2">Nl7</strain>
    </source>
</reference>
<dbReference type="OrthoDB" id="8565319at2"/>
<protein>
    <recommendedName>
        <fullName evidence="3">DUF3887 domain-containing protein</fullName>
    </recommendedName>
</protein>
<accession>A0A1I0G7P6</accession>
<evidence type="ECO:0008006" key="3">
    <source>
        <dbReference type="Google" id="ProtNLM"/>
    </source>
</evidence>
<dbReference type="RefSeq" id="WP_074709235.1">
    <property type="nucleotide sequence ID" value="NZ_FOHI01000012.1"/>
</dbReference>
<organism evidence="1 2">
    <name type="scientific">Nitrosospira multiformis</name>
    <dbReference type="NCBI Taxonomy" id="1231"/>
    <lineage>
        <taxon>Bacteria</taxon>
        <taxon>Pseudomonadati</taxon>
        <taxon>Pseudomonadota</taxon>
        <taxon>Betaproteobacteria</taxon>
        <taxon>Nitrosomonadales</taxon>
        <taxon>Nitrosomonadaceae</taxon>
        <taxon>Nitrosospira</taxon>
    </lineage>
</organism>
<evidence type="ECO:0000313" key="1">
    <source>
        <dbReference type="EMBL" id="SET66818.1"/>
    </source>
</evidence>
<dbReference type="Proteomes" id="UP000183339">
    <property type="component" value="Unassembled WGS sequence"/>
</dbReference>
<name>A0A1I0G7P6_9PROT</name>
<dbReference type="EMBL" id="FOHI01000012">
    <property type="protein sequence ID" value="SET66818.1"/>
    <property type="molecule type" value="Genomic_DNA"/>
</dbReference>
<evidence type="ECO:0000313" key="2">
    <source>
        <dbReference type="Proteomes" id="UP000183339"/>
    </source>
</evidence>